<protein>
    <submittedName>
        <fullName evidence="1">Uncharacterized protein</fullName>
    </submittedName>
</protein>
<accession>A0A7L4ZP22</accession>
<dbReference type="RefSeq" id="WP_228054810.1">
    <property type="nucleotide sequence ID" value="NZ_CP019288.1"/>
</dbReference>
<dbReference type="KEGG" id="kan:IMCC3317_30350"/>
<dbReference type="EMBL" id="CP019288">
    <property type="protein sequence ID" value="QHI37654.1"/>
    <property type="molecule type" value="Genomic_DNA"/>
</dbReference>
<evidence type="ECO:0000313" key="2">
    <source>
        <dbReference type="Proteomes" id="UP000464657"/>
    </source>
</evidence>
<name>A0A7L4ZP22_9FLAO</name>
<gene>
    <name evidence="1" type="ORF">IMCC3317_30350</name>
</gene>
<sequence length="81" mass="8358">MKKRILEVKGVTELTKKEQTLINGSAGPIAFCGPNGDCPPGSTCDGDYCYADGGGNPGGGNCHEPTRFCIPPETGCGCVYC</sequence>
<keyword evidence="2" id="KW-1185">Reference proteome</keyword>
<proteinExistence type="predicted"/>
<evidence type="ECO:0000313" key="1">
    <source>
        <dbReference type="EMBL" id="QHI37654.1"/>
    </source>
</evidence>
<dbReference type="Proteomes" id="UP000464657">
    <property type="component" value="Chromosome"/>
</dbReference>
<reference evidence="1 2" key="1">
    <citation type="journal article" date="2013" name="Int. J. Syst. Evol. Microbiol.">
        <title>Kordia antarctica sp. nov., isolated from Antarctic seawater.</title>
        <authorList>
            <person name="Baek K."/>
            <person name="Choi A."/>
            <person name="Kang I."/>
            <person name="Lee K."/>
            <person name="Cho J.C."/>
        </authorList>
    </citation>
    <scope>NUCLEOTIDE SEQUENCE [LARGE SCALE GENOMIC DNA]</scope>
    <source>
        <strain evidence="1 2">IMCC3317</strain>
    </source>
</reference>
<dbReference type="AlphaFoldDB" id="A0A7L4ZP22"/>
<organism evidence="1 2">
    <name type="scientific">Kordia antarctica</name>
    <dbReference type="NCBI Taxonomy" id="1218801"/>
    <lineage>
        <taxon>Bacteria</taxon>
        <taxon>Pseudomonadati</taxon>
        <taxon>Bacteroidota</taxon>
        <taxon>Flavobacteriia</taxon>
        <taxon>Flavobacteriales</taxon>
        <taxon>Flavobacteriaceae</taxon>
        <taxon>Kordia</taxon>
    </lineage>
</organism>